<proteinExistence type="predicted"/>
<evidence type="ECO:0000313" key="4">
    <source>
        <dbReference type="Proteomes" id="UP001330016"/>
    </source>
</evidence>
<sequence>MNTFWTPTMQTYYQQLQNLQDFSTVDQDQGVTRLDRRITAAPDGHFDPLIAAFEGHDPQPRVVHIQAPAHFSPQNDAQQQALVVRQTMGILNVNLAPTITEETLSTAVPITVYQRPYAAQRQCLIFLHGGGFIGGSDAVVANFCKGLVDHSAGRLAVFNVNYRLAPEATLDDMQRDVDLAVRWVHDHAADYHAPADALAIGGDSAGATLALEAAYHDRVVNRHWLTHEILIYPLISFTARTEVWPLANYHVAPADEARLADRLAGMVQLRKMLINIYPGNRTLRDPLVSPGEISDDWLRIFPETLLMTPEFDYLRPQGEAFARHLGALGVPTTDVCYRGMDHAFIDKYGIYPQAEDAAMVINHWLDISQGGKNEVF</sequence>
<evidence type="ECO:0000313" key="3">
    <source>
        <dbReference type="EMBL" id="MEE6714851.1"/>
    </source>
</evidence>
<dbReference type="InterPro" id="IPR050300">
    <property type="entry name" value="GDXG_lipolytic_enzyme"/>
</dbReference>
<dbReference type="PANTHER" id="PTHR48081">
    <property type="entry name" value="AB HYDROLASE SUPERFAMILY PROTEIN C4A8.06C"/>
    <property type="match status" value="1"/>
</dbReference>
<keyword evidence="1 3" id="KW-0378">Hydrolase</keyword>
<dbReference type="InterPro" id="IPR013094">
    <property type="entry name" value="AB_hydrolase_3"/>
</dbReference>
<feature type="domain" description="Alpha/beta hydrolase fold-3" evidence="2">
    <location>
        <begin position="124"/>
        <end position="345"/>
    </location>
</feature>
<name>A0ABU7SWX0_9LACO</name>
<accession>A0ABU7SWX0</accession>
<gene>
    <name evidence="3" type="ORF">PS435_03175</name>
</gene>
<dbReference type="Proteomes" id="UP001330016">
    <property type="component" value="Unassembled WGS sequence"/>
</dbReference>
<keyword evidence="4" id="KW-1185">Reference proteome</keyword>
<dbReference type="GO" id="GO:0016787">
    <property type="term" value="F:hydrolase activity"/>
    <property type="evidence" value="ECO:0007669"/>
    <property type="project" value="UniProtKB-KW"/>
</dbReference>
<organism evidence="3 4">
    <name type="scientific">Schleiferilactobacillus harbinensis</name>
    <dbReference type="NCBI Taxonomy" id="304207"/>
    <lineage>
        <taxon>Bacteria</taxon>
        <taxon>Bacillati</taxon>
        <taxon>Bacillota</taxon>
        <taxon>Bacilli</taxon>
        <taxon>Lactobacillales</taxon>
        <taxon>Lactobacillaceae</taxon>
        <taxon>Schleiferilactobacillus</taxon>
    </lineage>
</organism>
<dbReference type="PANTHER" id="PTHR48081:SF8">
    <property type="entry name" value="ALPHA_BETA HYDROLASE FOLD-3 DOMAIN-CONTAINING PROTEIN-RELATED"/>
    <property type="match status" value="1"/>
</dbReference>
<dbReference type="Gene3D" id="3.40.50.1820">
    <property type="entry name" value="alpha/beta hydrolase"/>
    <property type="match status" value="1"/>
</dbReference>
<dbReference type="InterPro" id="IPR029058">
    <property type="entry name" value="AB_hydrolase_fold"/>
</dbReference>
<dbReference type="EMBL" id="JAQSGK010000005">
    <property type="protein sequence ID" value="MEE6714851.1"/>
    <property type="molecule type" value="Genomic_DNA"/>
</dbReference>
<dbReference type="Pfam" id="PF07859">
    <property type="entry name" value="Abhydrolase_3"/>
    <property type="match status" value="1"/>
</dbReference>
<evidence type="ECO:0000259" key="2">
    <source>
        <dbReference type="Pfam" id="PF07859"/>
    </source>
</evidence>
<evidence type="ECO:0000256" key="1">
    <source>
        <dbReference type="ARBA" id="ARBA00022801"/>
    </source>
</evidence>
<dbReference type="SUPFAM" id="SSF53474">
    <property type="entry name" value="alpha/beta-Hydrolases"/>
    <property type="match status" value="1"/>
</dbReference>
<comment type="caution">
    <text evidence="3">The sequence shown here is derived from an EMBL/GenBank/DDBJ whole genome shotgun (WGS) entry which is preliminary data.</text>
</comment>
<protein>
    <submittedName>
        <fullName evidence="3">Alpha/beta hydrolase fold domain-containing protein</fullName>
    </submittedName>
</protein>
<reference evidence="3 4" key="1">
    <citation type="submission" date="2023-02" db="EMBL/GenBank/DDBJ databases">
        <title>The predominant lactic acid bacteria and yeasts involved in the spontaneous fermentation of millet during the production of the traditional porridge Hausa koko in Ghana.</title>
        <authorList>
            <person name="Atter A."/>
            <person name="Diaz M."/>
        </authorList>
    </citation>
    <scope>NUCLEOTIDE SEQUENCE [LARGE SCALE GENOMIC DNA]</scope>
    <source>
        <strain evidence="3 4">FI11640</strain>
    </source>
</reference>
<dbReference type="RefSeq" id="WP_331243264.1">
    <property type="nucleotide sequence ID" value="NZ_JAQSGJ010000005.1"/>
</dbReference>